<dbReference type="InterPro" id="IPR025110">
    <property type="entry name" value="AMP-bd_C"/>
</dbReference>
<dbReference type="Pfam" id="PF00550">
    <property type="entry name" value="PP-binding"/>
    <property type="match status" value="2"/>
</dbReference>
<evidence type="ECO:0000256" key="7">
    <source>
        <dbReference type="ARBA" id="ARBA00022598"/>
    </source>
</evidence>
<sequence length="2169" mass="232018">MRLAGQWRRHGVAVTFHDLVQDPVLDSWSVLLTQKARQTPLDVPSPPPDPGHEEEAPFALATMQHAYWIGRQDGQPLGGVAAHFYVELDGEGVDPVRLGRALRALTGRHGMLRARFDDEGRQRYGAPGTGLVVHDLRELPAEEASATLETLRERHTHGHLDIAAGEVFRVCLCLLPGGRTRLQLDLDMMAGDAVSLRVLLTDLRRLYERPEVSLPALGLDYGRYLAEHARRRGAERERAARWWRDRLPDLPRAPRLPTTVDPLRPVSAADTALTHSRRLHHWLDPDAKAALLSQARLHAITPAAALATAFAEVIAAWSDTHRFLLNLPLFDREMITADVAGLVGDFSGSVLLDADMSAPLPFAEQARRLQDGLRAGVAHGAYGGVEVLRDLSRLDGAPVLAPVVYTSAIGLGEIFAPDVQATFGRPVWIISQGPQVFLDAQVTELDGGLLLNWDVRDGVLAPGVPEAAFDAYRRLVTDLLTTSQAWLRPVGPLLAADRLAARAVAALPPSPPSGHALHTRFFALADERPGRVAVVAEDGSTLTYGDLALVARKVATLLRGHGVREGDTVAITLPKGAGQIAAVLGVLAAGAAYAPVGVEQPAVRRARIHALAGAAVVLTDDAHAHLCADLPGVSVLRLADAEGLAPGPVAHPAGDSTAYLLFTSGSTGSPKGVEVCHRAIVNTVDAIGDQFGVGPGDRTLAISALDFDLATYDIFAPLSAGGQVVVVGQEHRRDAHHWAHLVREHDVSVLQCVPALLDLLMAAGGDGGLGDALRLVLLGGDWVGLDQPARLRALVPGCRFVALGGMTEAAVHSTVFEVGEVDPAWKSIPYGVPLRNTRARVVDGRGRDRPDQVPGELWIGGPSVATGYRGDPERTASRFVEHDGERWYRSGDVARYRPDGVLEFLGRADHQVKIGGHRIELGEVEAALEEHPEVLHAVATVLESPVRRLAAAVSPASPEGGALLDLDALRSRAAERLPAYMLPEHILVMDTMPLTSNGKLDRAAVRHLLTASARERPVAAEPPSGPVESVVAGVWAELLGVGEVSRGDGFFALGGDSLIATRVIGRLRAAGIGGARVAALFAHPVLREFCAPLTLLAEVPGPDAAPAPILTADPGRAHEPFALTDVQAAYHTGRDPGFTLGGVGTWHYSEFDGADVDLGRLERAWQALIRRHAMLRAVVEEGTQRVLESVAPYRIDCRETDEAGADQALAALRERMSHQVRDPGRWPLFDLAAVRYPGPAGSVRTRLAVGLDYLVLDALSITTLYAELNALYADPGASLPAIELSFRDYLTQLPADPRSAERARAHWRARLEELPPVPALPLERDPALLERPRFTRRQLRLDAAAWRTVKERAAGHGLTPSTVLLAVYGEVLATWSGTDALTLTLTLFNRREAHPHVHRVLGDFTSLSLAAYRRSGDGWLPAAAALQRRQAEDLDHQDVPIAWLLREFARRSGTLDAAAPVVFTSALGVGDAALSDPASGFPPKVWGISQSPQVILDNQVTEESGELIVTWDAVEELFSDGVLDAMFDAHTRLIHHLADGDWSAPIPDPLPAAQRRRRVEVALEEEGDPVIPRPLHEAFFERAAAEPDRTALVTCEGGTIGYGALADGALRVAAALLERGVRPEDLVAVSLPKGPEQITAVLGVLAAGAAYVPIGLDQPAARRDRIRAAAGIGLTLGERSEPPQAGAHQVMSLREALSHEPLERARHAPVEALAYVIFTSGSTGEPKGVKISHAAAWNTVADIGARHDIGPGDRVFALSALDFDLSVYDIFGLLSAGGSLLLPADELRHEPERWPELVRRHEVTVWNTVPALLDLLLDAAEHAAADSGALRGLRVALVSGDWIGLDLPGRLRALTVGPCRFVAMGGATEASVWSNTLTVEKVDPGWASIPYGRPLTGQRYRVVDGFGRDCPDWTPGELWIGGAGLAMGYLGDPRRTAEKFPTHDGQRWYRTGDLGRYRSDGLLEFLGRLDTQLKIAGHRIEAGEVEAAIESHPDIFRAAVVAVGERTARRLVAFAVPRELPGGSPTGPDAPGLSERLHRRLGERLAAYAVPSRVLLLPALPLTANGKVDRAALALLAAQGTSPAGEPPRGEVETALAELWEAQLPGSAPDRDAGFFTAGGDSLSAIRLVSAIERRFGAGITIRTLLAAPTIAALAAKITAAADIEIGEL</sequence>
<evidence type="ECO:0000256" key="6">
    <source>
        <dbReference type="ARBA" id="ARBA00022553"/>
    </source>
</evidence>
<dbReference type="InterPro" id="IPR036736">
    <property type="entry name" value="ACP-like_sf"/>
</dbReference>
<dbReference type="InterPro" id="IPR042099">
    <property type="entry name" value="ANL_N_sf"/>
</dbReference>
<dbReference type="EMBL" id="BAABAQ010000013">
    <property type="protein sequence ID" value="GAA4203981.1"/>
    <property type="molecule type" value="Genomic_DNA"/>
</dbReference>
<dbReference type="PROSITE" id="PS50075">
    <property type="entry name" value="CARRIER"/>
    <property type="match status" value="2"/>
</dbReference>
<dbReference type="InterPro" id="IPR020806">
    <property type="entry name" value="PKS_PP-bd"/>
</dbReference>
<evidence type="ECO:0000256" key="1">
    <source>
        <dbReference type="ARBA" id="ARBA00001957"/>
    </source>
</evidence>
<proteinExistence type="inferred from homology"/>
<dbReference type="Gene3D" id="3.30.559.30">
    <property type="entry name" value="Nonribosomal peptide synthetase, condensation domain"/>
    <property type="match status" value="2"/>
</dbReference>
<keyword evidence="5" id="KW-0596">Phosphopantetheine</keyword>
<dbReference type="SUPFAM" id="SSF52777">
    <property type="entry name" value="CoA-dependent acyltransferases"/>
    <property type="match status" value="4"/>
</dbReference>
<dbReference type="SMART" id="SM00823">
    <property type="entry name" value="PKS_PP"/>
    <property type="match status" value="2"/>
</dbReference>
<dbReference type="PROSITE" id="PS00455">
    <property type="entry name" value="AMP_BINDING"/>
    <property type="match status" value="2"/>
</dbReference>
<reference evidence="11" key="1">
    <citation type="journal article" date="2019" name="Int. J. Syst. Evol. Microbiol.">
        <title>The Global Catalogue of Microorganisms (GCM) 10K type strain sequencing project: providing services to taxonomists for standard genome sequencing and annotation.</title>
        <authorList>
            <consortium name="The Broad Institute Genomics Platform"/>
            <consortium name="The Broad Institute Genome Sequencing Center for Infectious Disease"/>
            <person name="Wu L."/>
            <person name="Ma J."/>
        </authorList>
    </citation>
    <scope>NUCLEOTIDE SEQUENCE [LARGE SCALE GENOMIC DNA]</scope>
    <source>
        <strain evidence="11">JCM 17388</strain>
    </source>
</reference>
<dbReference type="InterPro" id="IPR057737">
    <property type="entry name" value="Condensation_MtbB-like"/>
</dbReference>
<dbReference type="InterPro" id="IPR045851">
    <property type="entry name" value="AMP-bd_C_sf"/>
</dbReference>
<dbReference type="NCBIfam" id="TIGR01733">
    <property type="entry name" value="AA-adenyl-dom"/>
    <property type="match status" value="2"/>
</dbReference>
<organism evidence="10 11">
    <name type="scientific">Streptosporangium oxazolinicum</name>
    <dbReference type="NCBI Taxonomy" id="909287"/>
    <lineage>
        <taxon>Bacteria</taxon>
        <taxon>Bacillati</taxon>
        <taxon>Actinomycetota</taxon>
        <taxon>Actinomycetes</taxon>
        <taxon>Streptosporangiales</taxon>
        <taxon>Streptosporangiaceae</taxon>
        <taxon>Streptosporangium</taxon>
    </lineage>
</organism>
<dbReference type="Pfam" id="PF13193">
    <property type="entry name" value="AMP-binding_C"/>
    <property type="match status" value="2"/>
</dbReference>
<feature type="domain" description="Carrier" evidence="9">
    <location>
        <begin position="1022"/>
        <end position="1097"/>
    </location>
</feature>
<comment type="similarity">
    <text evidence="3">Belongs to the ATP-dependent AMP-binding enzyme family. MbtB subfamily.</text>
</comment>
<keyword evidence="7" id="KW-0436">Ligase</keyword>
<dbReference type="InterPro" id="IPR010071">
    <property type="entry name" value="AA_adenyl_dom"/>
</dbReference>
<dbReference type="InterPro" id="IPR000873">
    <property type="entry name" value="AMP-dep_synth/lig_dom"/>
</dbReference>
<evidence type="ECO:0000256" key="3">
    <source>
        <dbReference type="ARBA" id="ARBA00007380"/>
    </source>
</evidence>
<dbReference type="Gene3D" id="3.30.559.10">
    <property type="entry name" value="Chloramphenicol acetyltransferase-like domain"/>
    <property type="match status" value="2"/>
</dbReference>
<evidence type="ECO:0000313" key="11">
    <source>
        <dbReference type="Proteomes" id="UP001501251"/>
    </source>
</evidence>
<evidence type="ECO:0000256" key="5">
    <source>
        <dbReference type="ARBA" id="ARBA00022450"/>
    </source>
</evidence>
<dbReference type="Proteomes" id="UP001501251">
    <property type="component" value="Unassembled WGS sequence"/>
</dbReference>
<dbReference type="CDD" id="cd12114">
    <property type="entry name" value="A_NRPS_TlmIV_like"/>
    <property type="match status" value="1"/>
</dbReference>
<evidence type="ECO:0000259" key="9">
    <source>
        <dbReference type="PROSITE" id="PS50075"/>
    </source>
</evidence>
<evidence type="ECO:0000256" key="4">
    <source>
        <dbReference type="ARBA" id="ARBA00016743"/>
    </source>
</evidence>
<dbReference type="Pfam" id="PF00501">
    <property type="entry name" value="AMP-binding"/>
    <property type="match status" value="2"/>
</dbReference>
<dbReference type="PANTHER" id="PTHR45527:SF10">
    <property type="entry name" value="PYOCHELIN SYNTHASE PCHF"/>
    <property type="match status" value="1"/>
</dbReference>
<dbReference type="InterPro" id="IPR009081">
    <property type="entry name" value="PP-bd_ACP"/>
</dbReference>
<dbReference type="InterPro" id="IPR001242">
    <property type="entry name" value="Condensation_dom"/>
</dbReference>
<evidence type="ECO:0000256" key="8">
    <source>
        <dbReference type="ARBA" id="ARBA00033440"/>
    </source>
</evidence>
<dbReference type="SUPFAM" id="SSF47336">
    <property type="entry name" value="ACP-like"/>
    <property type="match status" value="2"/>
</dbReference>
<protein>
    <recommendedName>
        <fullName evidence="4">Phenyloxazoline synthase MbtB</fullName>
    </recommendedName>
    <alternativeName>
        <fullName evidence="8">Mycobactin synthetase protein B</fullName>
    </alternativeName>
</protein>
<dbReference type="Gene3D" id="3.30.300.30">
    <property type="match status" value="2"/>
</dbReference>
<dbReference type="CDD" id="cd19535">
    <property type="entry name" value="Cyc_NRPS"/>
    <property type="match status" value="2"/>
</dbReference>
<dbReference type="Pfam" id="PF00668">
    <property type="entry name" value="Condensation"/>
    <property type="match status" value="2"/>
</dbReference>
<keyword evidence="6" id="KW-0597">Phosphoprotein</keyword>
<name>A0ABP8BD22_9ACTN</name>
<dbReference type="SUPFAM" id="SSF56801">
    <property type="entry name" value="Acetyl-CoA synthetase-like"/>
    <property type="match status" value="2"/>
</dbReference>
<dbReference type="InterPro" id="IPR023213">
    <property type="entry name" value="CAT-like_dom_sf"/>
</dbReference>
<feature type="domain" description="Carrier" evidence="9">
    <location>
        <begin position="2087"/>
        <end position="2162"/>
    </location>
</feature>
<dbReference type="Gene3D" id="3.40.50.12780">
    <property type="entry name" value="N-terminal domain of ligase-like"/>
    <property type="match status" value="2"/>
</dbReference>
<keyword evidence="11" id="KW-1185">Reference proteome</keyword>
<comment type="pathway">
    <text evidence="2">Siderophore biosynthesis; mycobactin biosynthesis.</text>
</comment>
<comment type="cofactor">
    <cofactor evidence="1">
        <name>pantetheine 4'-phosphate</name>
        <dbReference type="ChEBI" id="CHEBI:47942"/>
    </cofactor>
</comment>
<evidence type="ECO:0000256" key="2">
    <source>
        <dbReference type="ARBA" id="ARBA00005102"/>
    </source>
</evidence>
<comment type="caution">
    <text evidence="10">The sequence shown here is derived from an EMBL/GenBank/DDBJ whole genome shotgun (WGS) entry which is preliminary data.</text>
</comment>
<dbReference type="Gene3D" id="1.10.1200.10">
    <property type="entry name" value="ACP-like"/>
    <property type="match status" value="3"/>
</dbReference>
<dbReference type="PANTHER" id="PTHR45527">
    <property type="entry name" value="NONRIBOSOMAL PEPTIDE SYNTHETASE"/>
    <property type="match status" value="1"/>
</dbReference>
<evidence type="ECO:0000313" key="10">
    <source>
        <dbReference type="EMBL" id="GAA4203981.1"/>
    </source>
</evidence>
<accession>A0ABP8BD22</accession>
<dbReference type="InterPro" id="IPR006162">
    <property type="entry name" value="Ppantetheine_attach_site"/>
</dbReference>
<dbReference type="InterPro" id="IPR020845">
    <property type="entry name" value="AMP-binding_CS"/>
</dbReference>
<dbReference type="PROSITE" id="PS00012">
    <property type="entry name" value="PHOSPHOPANTETHEINE"/>
    <property type="match status" value="2"/>
</dbReference>
<gene>
    <name evidence="10" type="ORF">GCM10022252_62430</name>
</gene>